<gene>
    <name evidence="1" type="ORF">niasHT_034015</name>
</gene>
<dbReference type="AlphaFoldDB" id="A0ABD2I4F2"/>
<sequence length="103" mass="12094">MSTFSTRPSKLTEIGEIVQLVEEIAKNELSKIVFRCVPSPLRQCLWCMRKCWVIRMPSQFVPRHFQNLLRKGGTTQMMVFLKCSTAFSVPRRFQSIEQTLRQK</sequence>
<dbReference type="EMBL" id="JBICBT010001299">
    <property type="protein sequence ID" value="KAL3074041.1"/>
    <property type="molecule type" value="Genomic_DNA"/>
</dbReference>
<proteinExistence type="predicted"/>
<comment type="caution">
    <text evidence="1">The sequence shown here is derived from an EMBL/GenBank/DDBJ whole genome shotgun (WGS) entry which is preliminary data.</text>
</comment>
<organism evidence="1 2">
    <name type="scientific">Heterodera trifolii</name>
    <dbReference type="NCBI Taxonomy" id="157864"/>
    <lineage>
        <taxon>Eukaryota</taxon>
        <taxon>Metazoa</taxon>
        <taxon>Ecdysozoa</taxon>
        <taxon>Nematoda</taxon>
        <taxon>Chromadorea</taxon>
        <taxon>Rhabditida</taxon>
        <taxon>Tylenchina</taxon>
        <taxon>Tylenchomorpha</taxon>
        <taxon>Tylenchoidea</taxon>
        <taxon>Heteroderidae</taxon>
        <taxon>Heteroderinae</taxon>
        <taxon>Heterodera</taxon>
    </lineage>
</organism>
<evidence type="ECO:0000313" key="2">
    <source>
        <dbReference type="Proteomes" id="UP001620626"/>
    </source>
</evidence>
<protein>
    <submittedName>
        <fullName evidence="1">Uncharacterized protein</fullName>
    </submittedName>
</protein>
<keyword evidence="2" id="KW-1185">Reference proteome</keyword>
<evidence type="ECO:0000313" key="1">
    <source>
        <dbReference type="EMBL" id="KAL3074041.1"/>
    </source>
</evidence>
<accession>A0ABD2I4F2</accession>
<name>A0ABD2I4F2_9BILA</name>
<reference evidence="1 2" key="1">
    <citation type="submission" date="2024-10" db="EMBL/GenBank/DDBJ databases">
        <authorList>
            <person name="Kim D."/>
        </authorList>
    </citation>
    <scope>NUCLEOTIDE SEQUENCE [LARGE SCALE GENOMIC DNA]</scope>
    <source>
        <strain evidence="1">BH-2024</strain>
    </source>
</reference>
<dbReference type="Proteomes" id="UP001620626">
    <property type="component" value="Unassembled WGS sequence"/>
</dbReference>